<name>A0A0N0BHR4_9HYME</name>
<proteinExistence type="predicted"/>
<accession>A0A0N0BHR4</accession>
<dbReference type="EMBL" id="KQ435742">
    <property type="protein sequence ID" value="KOX76654.1"/>
    <property type="molecule type" value="Genomic_DNA"/>
</dbReference>
<sequence>MHLRRSIRFLRTHCSNSNLTQAYSTVAVGYRKEQTVHHESLEIAIRTDILIYFSGSILPRQQNFNLLFCKKKISPYTEIRIPLLVLASCDNSCEYLRTSDNIFGNASLRNLDGDNWDE</sequence>
<evidence type="ECO:0000313" key="2">
    <source>
        <dbReference type="Proteomes" id="UP000053105"/>
    </source>
</evidence>
<keyword evidence="2" id="KW-1185">Reference proteome</keyword>
<evidence type="ECO:0000313" key="1">
    <source>
        <dbReference type="EMBL" id="KOX76654.1"/>
    </source>
</evidence>
<protein>
    <submittedName>
        <fullName evidence="1">Uncharacterized protein</fullName>
    </submittedName>
</protein>
<dbReference type="Proteomes" id="UP000053105">
    <property type="component" value="Unassembled WGS sequence"/>
</dbReference>
<organism evidence="1 2">
    <name type="scientific">Melipona quadrifasciata</name>
    <dbReference type="NCBI Taxonomy" id="166423"/>
    <lineage>
        <taxon>Eukaryota</taxon>
        <taxon>Metazoa</taxon>
        <taxon>Ecdysozoa</taxon>
        <taxon>Arthropoda</taxon>
        <taxon>Hexapoda</taxon>
        <taxon>Insecta</taxon>
        <taxon>Pterygota</taxon>
        <taxon>Neoptera</taxon>
        <taxon>Endopterygota</taxon>
        <taxon>Hymenoptera</taxon>
        <taxon>Apocrita</taxon>
        <taxon>Aculeata</taxon>
        <taxon>Apoidea</taxon>
        <taxon>Anthophila</taxon>
        <taxon>Apidae</taxon>
        <taxon>Melipona</taxon>
    </lineage>
</organism>
<reference evidence="1 2" key="1">
    <citation type="submission" date="2015-07" db="EMBL/GenBank/DDBJ databases">
        <title>The genome of Melipona quadrifasciata.</title>
        <authorList>
            <person name="Pan H."/>
            <person name="Kapheim K."/>
        </authorList>
    </citation>
    <scope>NUCLEOTIDE SEQUENCE [LARGE SCALE GENOMIC DNA]</scope>
    <source>
        <strain evidence="1">0111107301</strain>
        <tissue evidence="1">Whole body</tissue>
    </source>
</reference>
<dbReference type="AlphaFoldDB" id="A0A0N0BHR4"/>
<gene>
    <name evidence="1" type="ORF">WN51_11007</name>
</gene>